<dbReference type="Gene3D" id="3.30.497.10">
    <property type="entry name" value="Antithrombin, subunit I, domain 2"/>
    <property type="match status" value="1"/>
</dbReference>
<accession>K0YQM9</accession>
<dbReference type="InterPro" id="IPR023795">
    <property type="entry name" value="Serpin_CS"/>
</dbReference>
<dbReference type="Proteomes" id="UP000003994">
    <property type="component" value="Unassembled WGS sequence"/>
</dbReference>
<keyword evidence="4" id="KW-1185">Reference proteome</keyword>
<dbReference type="InterPro" id="IPR000215">
    <property type="entry name" value="Serpin_fam"/>
</dbReference>
<gene>
    <name evidence="3" type="ORF">HMPREF9241_01317</name>
</gene>
<dbReference type="SMART" id="SM00093">
    <property type="entry name" value="SERPIN"/>
    <property type="match status" value="1"/>
</dbReference>
<dbReference type="PANTHER" id="PTHR11461">
    <property type="entry name" value="SERINE PROTEASE INHIBITOR, SERPIN"/>
    <property type="match status" value="1"/>
</dbReference>
<dbReference type="PANTHER" id="PTHR11461:SF211">
    <property type="entry name" value="GH10112P-RELATED"/>
    <property type="match status" value="1"/>
</dbReference>
<dbReference type="AlphaFoldDB" id="K0YQM9"/>
<feature type="domain" description="Serpin" evidence="2">
    <location>
        <begin position="441"/>
        <end position="796"/>
    </location>
</feature>
<sequence length="796" mass="84309">MDDEIVDSGHMKKGGLLDRLVAGVADAADAGAKAVNAGAEAIKAGAKKTHQAFGGEYGEVFEGNLVGEDGSYIMPDPALDEREFNEIETLAKRYEKLTSPGTLAKAGKQIGEAVPAPMKALANKAGKAAKDALNGLTEQELMANAIKAAAEGFGELEKQAAKASVSREYVISRINEGKQEQKVSSLSEICLLRAYDVAAVSANERLHHMGIALAEGGGTGAAGFWGLPANLVLSMLIYFRAVQSVAMFYGYDVKDDPSELVIASEVFKSALAPKAKVDASSEYIGKALVYAEAAVVKQTAKKGWSAMVEQGGAALAIAQIRALANGAARKAVENGGKKALEAGVFKKALTQIGQKMTLETVGKMVPVIGAGFGALFDSAQMKRILDFADLFYHKRFIVEKDQRARALAERGPEPSVSDSPAEMKEIALAPSPEQGLDSIAARLLEIGLRDGKSFVSSPACLQVALEALARGAEAETLAEIDTVLGDADAREAAHAALFGEPSESLPDNYSFTIGTSIWADPDRAPLHGSYAESISDMNGKAVEANPASEEAHSRMSSWLAENTGGKFTSAPQLDASTTLALMSAMRFKDTWINRLDDEETDMLFHAASSTPTVTMMGGFSFYEDLIREAGGTAVTWHMESGAQAVFAMPDETASIEEFIGSGSAWSLISRCRDRKGVEHPEGGIGLVVPELDLKTEGMSLDSTMKAMGVRRLFSPEAQLGSLTEADTMLDRAIQSSMLKLDPNGAEGAAFTLFACRAGALPMDPPEPVRLVFNRPFVFALFNDADAPLFVGAYTGE</sequence>
<evidence type="ECO:0000256" key="1">
    <source>
        <dbReference type="RuleBase" id="RU000411"/>
    </source>
</evidence>
<dbReference type="GO" id="GO:0005615">
    <property type="term" value="C:extracellular space"/>
    <property type="evidence" value="ECO:0007669"/>
    <property type="project" value="InterPro"/>
</dbReference>
<dbReference type="STRING" id="883077.HMPREF9241_01317"/>
<organism evidence="3 4">
    <name type="scientific">Schaalia turicensis ACS-279-V-Col4</name>
    <dbReference type="NCBI Taxonomy" id="883077"/>
    <lineage>
        <taxon>Bacteria</taxon>
        <taxon>Bacillati</taxon>
        <taxon>Actinomycetota</taxon>
        <taxon>Actinomycetes</taxon>
        <taxon>Actinomycetales</taxon>
        <taxon>Actinomycetaceae</taxon>
        <taxon>Schaalia</taxon>
    </lineage>
</organism>
<dbReference type="SUPFAM" id="SSF56574">
    <property type="entry name" value="Serpins"/>
    <property type="match status" value="1"/>
</dbReference>
<dbReference type="Gene3D" id="2.30.39.10">
    <property type="entry name" value="Alpha-1-antitrypsin, domain 1"/>
    <property type="match status" value="1"/>
</dbReference>
<dbReference type="RefSeq" id="WP_006681521.1">
    <property type="nucleotide sequence ID" value="NZ_JH815209.1"/>
</dbReference>
<dbReference type="PATRIC" id="fig|883077.3.peg.1331"/>
<dbReference type="HOGENOM" id="CLU_352915_0_0_11"/>
<dbReference type="InterPro" id="IPR023796">
    <property type="entry name" value="Serpin_dom"/>
</dbReference>
<evidence type="ECO:0000259" key="2">
    <source>
        <dbReference type="SMART" id="SM00093"/>
    </source>
</evidence>
<dbReference type="eggNOG" id="COG4826">
    <property type="taxonomic scope" value="Bacteria"/>
</dbReference>
<dbReference type="GO" id="GO:0004867">
    <property type="term" value="F:serine-type endopeptidase inhibitor activity"/>
    <property type="evidence" value="ECO:0007669"/>
    <property type="project" value="InterPro"/>
</dbReference>
<comment type="similarity">
    <text evidence="1">Belongs to the serpin family.</text>
</comment>
<proteinExistence type="inferred from homology"/>
<dbReference type="Pfam" id="PF00079">
    <property type="entry name" value="Serpin"/>
    <property type="match status" value="1"/>
</dbReference>
<dbReference type="InterPro" id="IPR042185">
    <property type="entry name" value="Serpin_sf_2"/>
</dbReference>
<comment type="caution">
    <text evidence="3">The sequence shown here is derived from an EMBL/GenBank/DDBJ whole genome shotgun (WGS) entry which is preliminary data.</text>
</comment>
<evidence type="ECO:0000313" key="4">
    <source>
        <dbReference type="Proteomes" id="UP000003994"/>
    </source>
</evidence>
<dbReference type="InterPro" id="IPR042178">
    <property type="entry name" value="Serpin_sf_1"/>
</dbReference>
<reference evidence="3 4" key="1">
    <citation type="submission" date="2012-07" db="EMBL/GenBank/DDBJ databases">
        <title>The Genome Sequence of Actinomyces turicensis ACS-279-V-COL4.</title>
        <authorList>
            <consortium name="The Broad Institute Genome Sequencing Platform"/>
            <person name="Earl A."/>
            <person name="Ward D."/>
            <person name="Feldgarden M."/>
            <person name="Gevers D."/>
            <person name="Saerens B."/>
            <person name="Vaneechoutte M."/>
            <person name="Walker B."/>
            <person name="Young S.K."/>
            <person name="Zeng Q."/>
            <person name="Gargeya S."/>
            <person name="Fitzgerald M."/>
            <person name="Haas B."/>
            <person name="Abouelleil A."/>
            <person name="Alvarado L."/>
            <person name="Arachchi H.M."/>
            <person name="Berlin A."/>
            <person name="Chapman S.B."/>
            <person name="Goldberg J."/>
            <person name="Griggs A."/>
            <person name="Gujja S."/>
            <person name="Hansen M."/>
            <person name="Howarth C."/>
            <person name="Imamovic A."/>
            <person name="Larimer J."/>
            <person name="McCowen C."/>
            <person name="Montmayeur A."/>
            <person name="Murphy C."/>
            <person name="Neiman D."/>
            <person name="Pearson M."/>
            <person name="Priest M."/>
            <person name="Roberts A."/>
            <person name="Saif S."/>
            <person name="Shea T."/>
            <person name="Sisk P."/>
            <person name="Sykes S."/>
            <person name="Wortman J."/>
            <person name="Nusbaum C."/>
            <person name="Birren B."/>
        </authorList>
    </citation>
    <scope>NUCLEOTIDE SEQUENCE [LARGE SCALE GENOMIC DNA]</scope>
    <source>
        <strain evidence="3 4">ACS-279-V-Col4</strain>
    </source>
</reference>
<dbReference type="CDD" id="cd00172">
    <property type="entry name" value="serpin"/>
    <property type="match status" value="1"/>
</dbReference>
<dbReference type="EMBL" id="AGWQ01000007">
    <property type="protein sequence ID" value="EJZ85773.1"/>
    <property type="molecule type" value="Genomic_DNA"/>
</dbReference>
<protein>
    <recommendedName>
        <fullName evidence="2">Serpin domain-containing protein</fullName>
    </recommendedName>
</protein>
<dbReference type="InterPro" id="IPR024787">
    <property type="entry name" value="EcsC"/>
</dbReference>
<dbReference type="Pfam" id="PF12787">
    <property type="entry name" value="EcsC"/>
    <property type="match status" value="1"/>
</dbReference>
<dbReference type="InterPro" id="IPR036186">
    <property type="entry name" value="Serpin_sf"/>
</dbReference>
<evidence type="ECO:0000313" key="3">
    <source>
        <dbReference type="EMBL" id="EJZ85773.1"/>
    </source>
</evidence>
<name>K0YQM9_9ACTO</name>
<dbReference type="PROSITE" id="PS00284">
    <property type="entry name" value="SERPIN"/>
    <property type="match status" value="1"/>
</dbReference>